<feature type="compositionally biased region" description="Polar residues" evidence="1">
    <location>
        <begin position="54"/>
        <end position="67"/>
    </location>
</feature>
<accession>A0A6M4MBL9</accession>
<dbReference type="KEGG" id="apel:CA267_003605"/>
<protein>
    <submittedName>
        <fullName evidence="2">Uncharacterized protein</fullName>
    </submittedName>
</protein>
<evidence type="ECO:0000313" key="3">
    <source>
        <dbReference type="Proteomes" id="UP000219285"/>
    </source>
</evidence>
<reference evidence="2 3" key="2">
    <citation type="submission" date="2020-04" db="EMBL/GenBank/DDBJ databases">
        <title>Complete genome sequence of Alteromonas pelagimontana 5.12T.</title>
        <authorList>
            <person name="Sinha R.K."/>
            <person name="Krishnan K.P."/>
            <person name="Kurian J.P."/>
        </authorList>
    </citation>
    <scope>NUCLEOTIDE SEQUENCE [LARGE SCALE GENOMIC DNA]</scope>
    <source>
        <strain evidence="2 3">5.12</strain>
    </source>
</reference>
<evidence type="ECO:0000256" key="1">
    <source>
        <dbReference type="SAM" id="MobiDB-lite"/>
    </source>
</evidence>
<keyword evidence="3" id="KW-1185">Reference proteome</keyword>
<dbReference type="Proteomes" id="UP000219285">
    <property type="component" value="Chromosome"/>
</dbReference>
<evidence type="ECO:0000313" key="2">
    <source>
        <dbReference type="EMBL" id="QJR79935.1"/>
    </source>
</evidence>
<sequence>MSGLLSQYQIAVLQQMGICVWESQDKRDTSLLQTTSELSQDQKHPVNLTPPGQPISQQDKPRQTSAQRLAGLRSALAGSEHSDAASQPTLKNRPAKENVPAAASELAFTQVQKQQYAAFCKDVEQVIRTLNDKLQDMPLQWFTGSALRVKANQIVLTALPDKLTPQDKRLLWQKICQLGDQAE</sequence>
<dbReference type="AlphaFoldDB" id="A0A6M4MBL9"/>
<dbReference type="OrthoDB" id="6336681at2"/>
<proteinExistence type="predicted"/>
<gene>
    <name evidence="2" type="ORF">CA267_003605</name>
</gene>
<dbReference type="EMBL" id="CP052766">
    <property type="protein sequence ID" value="QJR79935.1"/>
    <property type="molecule type" value="Genomic_DNA"/>
</dbReference>
<reference evidence="3" key="1">
    <citation type="submission" date="2014-12" db="EMBL/GenBank/DDBJ databases">
        <title>Complete genome sequence of a multi-drug resistant Klebsiella pneumoniae.</title>
        <authorList>
            <person name="Hua X."/>
            <person name="Chen Q."/>
            <person name="Li X."/>
            <person name="Feng Y."/>
            <person name="Ruan Z."/>
            <person name="Yu Y."/>
        </authorList>
    </citation>
    <scope>NUCLEOTIDE SEQUENCE [LARGE SCALE GENOMIC DNA]</scope>
    <source>
        <strain evidence="3">5.12</strain>
    </source>
</reference>
<organism evidence="2 3">
    <name type="scientific">Alteromonas pelagimontana</name>
    <dbReference type="NCBI Taxonomy" id="1858656"/>
    <lineage>
        <taxon>Bacteria</taxon>
        <taxon>Pseudomonadati</taxon>
        <taxon>Pseudomonadota</taxon>
        <taxon>Gammaproteobacteria</taxon>
        <taxon>Alteromonadales</taxon>
        <taxon>Alteromonadaceae</taxon>
        <taxon>Alteromonas/Salinimonas group</taxon>
        <taxon>Alteromonas</taxon>
    </lineage>
</organism>
<name>A0A6M4MBL9_9ALTE</name>
<feature type="region of interest" description="Disordered" evidence="1">
    <location>
        <begin position="35"/>
        <end position="98"/>
    </location>
</feature>
<dbReference type="RefSeq" id="WP_075608749.1">
    <property type="nucleotide sequence ID" value="NZ_CP052766.1"/>
</dbReference>